<proteinExistence type="predicted"/>
<organism evidence="2">
    <name type="scientific">uncultured marine microorganism HF4000_APKG2J17</name>
    <dbReference type="NCBI Taxonomy" id="455546"/>
    <lineage>
        <taxon>unclassified sequences</taxon>
        <taxon>environmental samples</taxon>
    </lineage>
</organism>
<protein>
    <submittedName>
        <fullName evidence="2">Uncharacterized protein</fullName>
    </submittedName>
</protein>
<evidence type="ECO:0000256" key="1">
    <source>
        <dbReference type="SAM" id="Phobius"/>
    </source>
</evidence>
<keyword evidence="1" id="KW-1133">Transmembrane helix</keyword>
<name>B3T6J5_9ZZZZ</name>
<reference evidence="2" key="1">
    <citation type="journal article" date="2008" name="ISME J.">
        <title>Genomic patterns of recombination, clonal divergence and environment in marine microbial populations.</title>
        <authorList>
            <person name="Konstantinidis K.T."/>
            <person name="Delong E.F."/>
        </authorList>
    </citation>
    <scope>NUCLEOTIDE SEQUENCE</scope>
</reference>
<accession>B3T6J5</accession>
<evidence type="ECO:0000313" key="2">
    <source>
        <dbReference type="EMBL" id="ABZ08204.1"/>
    </source>
</evidence>
<feature type="transmembrane region" description="Helical" evidence="1">
    <location>
        <begin position="46"/>
        <end position="65"/>
    </location>
</feature>
<dbReference type="AlphaFoldDB" id="B3T6J5"/>
<keyword evidence="1" id="KW-0472">Membrane</keyword>
<sequence>MRAVLKRIPSSGFAARTPGRRSLTCGTDALTEMFGRKRLRAHQARPHFLFVLAVGLRFLIIVTAACHR</sequence>
<keyword evidence="1" id="KW-0812">Transmembrane</keyword>
<gene>
    <name evidence="2" type="ORF">ALOHA_HF4000APKG2J17ctg1g11</name>
</gene>
<dbReference type="EMBL" id="EU016624">
    <property type="protein sequence ID" value="ABZ08204.1"/>
    <property type="molecule type" value="Genomic_DNA"/>
</dbReference>